<accession>A0A5B7FVK7</accession>
<proteinExistence type="predicted"/>
<sequence>MSGEMDREREESEKEYAENTLAVALSRQLRREERWGVKVWRKGYGQLIDRASLTQAALWGQRGDVRCVLTAPCDLDTVAPYTSQ</sequence>
<gene>
    <name evidence="1" type="ORF">E2C01_043168</name>
</gene>
<dbReference type="Proteomes" id="UP000324222">
    <property type="component" value="Unassembled WGS sequence"/>
</dbReference>
<organism evidence="1 2">
    <name type="scientific">Portunus trituberculatus</name>
    <name type="common">Swimming crab</name>
    <name type="synonym">Neptunus trituberculatus</name>
    <dbReference type="NCBI Taxonomy" id="210409"/>
    <lineage>
        <taxon>Eukaryota</taxon>
        <taxon>Metazoa</taxon>
        <taxon>Ecdysozoa</taxon>
        <taxon>Arthropoda</taxon>
        <taxon>Crustacea</taxon>
        <taxon>Multicrustacea</taxon>
        <taxon>Malacostraca</taxon>
        <taxon>Eumalacostraca</taxon>
        <taxon>Eucarida</taxon>
        <taxon>Decapoda</taxon>
        <taxon>Pleocyemata</taxon>
        <taxon>Brachyura</taxon>
        <taxon>Eubrachyura</taxon>
        <taxon>Portunoidea</taxon>
        <taxon>Portunidae</taxon>
        <taxon>Portuninae</taxon>
        <taxon>Portunus</taxon>
    </lineage>
</organism>
<evidence type="ECO:0000313" key="1">
    <source>
        <dbReference type="EMBL" id="MPC49369.1"/>
    </source>
</evidence>
<dbReference type="EMBL" id="VSRR010008832">
    <property type="protein sequence ID" value="MPC49369.1"/>
    <property type="molecule type" value="Genomic_DNA"/>
</dbReference>
<comment type="caution">
    <text evidence="1">The sequence shown here is derived from an EMBL/GenBank/DDBJ whole genome shotgun (WGS) entry which is preliminary data.</text>
</comment>
<protein>
    <submittedName>
        <fullName evidence="1">Uncharacterized protein</fullName>
    </submittedName>
</protein>
<evidence type="ECO:0000313" key="2">
    <source>
        <dbReference type="Proteomes" id="UP000324222"/>
    </source>
</evidence>
<keyword evidence="2" id="KW-1185">Reference proteome</keyword>
<reference evidence="1 2" key="1">
    <citation type="submission" date="2019-05" db="EMBL/GenBank/DDBJ databases">
        <title>Another draft genome of Portunus trituberculatus and its Hox gene families provides insights of decapod evolution.</title>
        <authorList>
            <person name="Jeong J.-H."/>
            <person name="Song I."/>
            <person name="Kim S."/>
            <person name="Choi T."/>
            <person name="Kim D."/>
            <person name="Ryu S."/>
            <person name="Kim W."/>
        </authorList>
    </citation>
    <scope>NUCLEOTIDE SEQUENCE [LARGE SCALE GENOMIC DNA]</scope>
    <source>
        <tissue evidence="1">Muscle</tissue>
    </source>
</reference>
<dbReference type="AlphaFoldDB" id="A0A5B7FVK7"/>
<name>A0A5B7FVK7_PORTR</name>